<dbReference type="InterPro" id="IPR001433">
    <property type="entry name" value="OxRdtase_FAD/NAD-bd"/>
</dbReference>
<dbReference type="AlphaFoldDB" id="A0A3B0VDP7"/>
<dbReference type="Pfam" id="PF10418">
    <property type="entry name" value="DHODB_Fe-S_bind"/>
    <property type="match status" value="1"/>
</dbReference>
<evidence type="ECO:0000259" key="1">
    <source>
        <dbReference type="PROSITE" id="PS51384"/>
    </source>
</evidence>
<dbReference type="InterPro" id="IPR012165">
    <property type="entry name" value="Cyt_c3_hydrogenase_gsu"/>
</dbReference>
<dbReference type="PANTHER" id="PTHR43513:SF1">
    <property type="entry name" value="ANAEROBIC SULFITE REDUCTASE SUBUNIT B"/>
    <property type="match status" value="1"/>
</dbReference>
<dbReference type="PROSITE" id="PS51384">
    <property type="entry name" value="FAD_FR"/>
    <property type="match status" value="1"/>
</dbReference>
<proteinExistence type="predicted"/>
<dbReference type="GO" id="GO:0051537">
    <property type="term" value="F:2 iron, 2 sulfur cluster binding"/>
    <property type="evidence" value="ECO:0007669"/>
    <property type="project" value="InterPro"/>
</dbReference>
<evidence type="ECO:0000313" key="2">
    <source>
        <dbReference type="EMBL" id="VAW37062.1"/>
    </source>
</evidence>
<organism evidence="2">
    <name type="scientific">hydrothermal vent metagenome</name>
    <dbReference type="NCBI Taxonomy" id="652676"/>
    <lineage>
        <taxon>unclassified sequences</taxon>
        <taxon>metagenomes</taxon>
        <taxon>ecological metagenomes</taxon>
    </lineage>
</organism>
<dbReference type="PRINTS" id="PR00410">
    <property type="entry name" value="PHEHYDRXLASE"/>
</dbReference>
<dbReference type="SUPFAM" id="SSF63380">
    <property type="entry name" value="Riboflavin synthase domain-like"/>
    <property type="match status" value="1"/>
</dbReference>
<protein>
    <recommendedName>
        <fullName evidence="1">FAD-binding FR-type domain-containing protein</fullName>
    </recommendedName>
</protein>
<dbReference type="GO" id="GO:0016491">
    <property type="term" value="F:oxidoreductase activity"/>
    <property type="evidence" value="ECO:0007669"/>
    <property type="project" value="InterPro"/>
</dbReference>
<dbReference type="GO" id="GO:0006221">
    <property type="term" value="P:pyrimidine nucleotide biosynthetic process"/>
    <property type="evidence" value="ECO:0007669"/>
    <property type="project" value="InterPro"/>
</dbReference>
<dbReference type="PIRSF" id="PIRSF006816">
    <property type="entry name" value="Cyc3_hyd_g"/>
    <property type="match status" value="1"/>
</dbReference>
<dbReference type="EMBL" id="UOEZ01000048">
    <property type="protein sequence ID" value="VAW37062.1"/>
    <property type="molecule type" value="Genomic_DNA"/>
</dbReference>
<reference evidence="2" key="1">
    <citation type="submission" date="2018-06" db="EMBL/GenBank/DDBJ databases">
        <authorList>
            <person name="Zhirakovskaya E."/>
        </authorList>
    </citation>
    <scope>NUCLEOTIDE SEQUENCE</scope>
</reference>
<dbReference type="CDD" id="cd06221">
    <property type="entry name" value="sulfite_reductase_like"/>
    <property type="match status" value="1"/>
</dbReference>
<dbReference type="Gene3D" id="3.40.50.80">
    <property type="entry name" value="Nucleotide-binding domain of ferredoxin-NADP reductase (FNR) module"/>
    <property type="match status" value="1"/>
</dbReference>
<gene>
    <name evidence="2" type="ORF">MNBD_DELTA02-533</name>
</gene>
<dbReference type="InterPro" id="IPR039261">
    <property type="entry name" value="FNR_nucleotide-bd"/>
</dbReference>
<dbReference type="Gene3D" id="2.40.30.10">
    <property type="entry name" value="Translation factors"/>
    <property type="match status" value="1"/>
</dbReference>
<dbReference type="InterPro" id="IPR019480">
    <property type="entry name" value="Dihydroorotate_DH_Fe-S-bd"/>
</dbReference>
<dbReference type="InterPro" id="IPR050353">
    <property type="entry name" value="PyrK_electron_transfer"/>
</dbReference>
<accession>A0A3B0VDP7</accession>
<dbReference type="GO" id="GO:0050660">
    <property type="term" value="F:flavin adenine dinucleotide binding"/>
    <property type="evidence" value="ECO:0007669"/>
    <property type="project" value="InterPro"/>
</dbReference>
<dbReference type="Pfam" id="PF00175">
    <property type="entry name" value="NAD_binding_1"/>
    <property type="match status" value="1"/>
</dbReference>
<feature type="domain" description="FAD-binding FR-type" evidence="1">
    <location>
        <begin position="16"/>
        <end position="111"/>
    </location>
</feature>
<dbReference type="PANTHER" id="PTHR43513">
    <property type="entry name" value="DIHYDROOROTATE DEHYDROGENASE B (NAD(+)), ELECTRON TRANSFER SUBUNIT"/>
    <property type="match status" value="1"/>
</dbReference>
<name>A0A3B0VDP7_9ZZZZ</name>
<dbReference type="InterPro" id="IPR017927">
    <property type="entry name" value="FAD-bd_FR_type"/>
</dbReference>
<dbReference type="InterPro" id="IPR017938">
    <property type="entry name" value="Riboflavin_synthase-like_b-brl"/>
</dbReference>
<dbReference type="SUPFAM" id="SSF52343">
    <property type="entry name" value="Ferredoxin reductase-like, C-terminal NADP-linked domain"/>
    <property type="match status" value="1"/>
</dbReference>
<dbReference type="InterPro" id="IPR001709">
    <property type="entry name" value="Flavoprot_Pyr_Nucl_cyt_Rdtase"/>
</dbReference>
<sequence length="279" mass="30436">MISMQAKKTKGEGSPYLPARAVVTNSRALTLRDTLLTIRTDRPLDYQPGQFLMAGLPGFGEAAISISSPPAKGRTIELCIRNAGSLTSRLCALEKGDTIWLRGPAGRGFEMPPKGEDLLFIIGGMGLVPARSLIKAVLNKKKAYGKMTILYGIKTSQDLLFSKEIEQWRTQGVEVFITADASDKDWHGHKGVVTTLIPPLRVERLKTSAYAIGPPAMYRYVVVPLAKKGIRQEKTFLSLERRMRCALGRCGHCLIGGVYVCRCGPVFSLAEVAEMPGAI</sequence>
<dbReference type="PRINTS" id="PR00371">
    <property type="entry name" value="FPNCR"/>
</dbReference>